<dbReference type="SUPFAM" id="SSF56784">
    <property type="entry name" value="HAD-like"/>
    <property type="match status" value="1"/>
</dbReference>
<name>D1AGQ4_SEBTE</name>
<dbReference type="HOGENOM" id="CLU_044146_3_1_0"/>
<dbReference type="KEGG" id="str:Sterm_3941"/>
<keyword evidence="1" id="KW-0378">Hydrolase</keyword>
<protein>
    <submittedName>
        <fullName evidence="1">Cof-like hydrolase</fullName>
    </submittedName>
</protein>
<dbReference type="GO" id="GO:0005829">
    <property type="term" value="C:cytosol"/>
    <property type="evidence" value="ECO:0007669"/>
    <property type="project" value="TreeGrafter"/>
</dbReference>
<dbReference type="InterPro" id="IPR006379">
    <property type="entry name" value="HAD-SF_hydro_IIB"/>
</dbReference>
<evidence type="ECO:0000313" key="1">
    <source>
        <dbReference type="EMBL" id="ACZ10774.1"/>
    </source>
</evidence>
<dbReference type="Pfam" id="PF08282">
    <property type="entry name" value="Hydrolase_3"/>
    <property type="match status" value="1"/>
</dbReference>
<dbReference type="AlphaFoldDB" id="D1AGQ4"/>
<organism evidence="1 2">
    <name type="scientific">Sebaldella termitidis (strain ATCC 33386 / NCTC 11300)</name>
    <dbReference type="NCBI Taxonomy" id="526218"/>
    <lineage>
        <taxon>Bacteria</taxon>
        <taxon>Fusobacteriati</taxon>
        <taxon>Fusobacteriota</taxon>
        <taxon>Fusobacteriia</taxon>
        <taxon>Fusobacteriales</taxon>
        <taxon>Leptotrichiaceae</taxon>
        <taxon>Sebaldella</taxon>
    </lineage>
</organism>
<reference evidence="1 2" key="2">
    <citation type="journal article" date="2010" name="Stand. Genomic Sci.">
        <title>Complete genome sequence of Sebaldella termitidis type strain (NCTC 11300).</title>
        <authorList>
            <person name="Harmon-Smith M."/>
            <person name="Celia L."/>
            <person name="Chertkov O."/>
            <person name="Lapidus A."/>
            <person name="Copeland A."/>
            <person name="Glavina Del Rio T."/>
            <person name="Nolan M."/>
            <person name="Lucas S."/>
            <person name="Tice H."/>
            <person name="Cheng J.F."/>
            <person name="Han C."/>
            <person name="Detter J.C."/>
            <person name="Bruce D."/>
            <person name="Goodwin L."/>
            <person name="Pitluck S."/>
            <person name="Pati A."/>
            <person name="Liolios K."/>
            <person name="Ivanova N."/>
            <person name="Mavromatis K."/>
            <person name="Mikhailova N."/>
            <person name="Chen A."/>
            <person name="Palaniappan K."/>
            <person name="Land M."/>
            <person name="Hauser L."/>
            <person name="Chang Y.J."/>
            <person name="Jeffries C.D."/>
            <person name="Brettin T."/>
            <person name="Goker M."/>
            <person name="Beck B."/>
            <person name="Bristow J."/>
            <person name="Eisen J.A."/>
            <person name="Markowitz V."/>
            <person name="Hugenholtz P."/>
            <person name="Kyrpides N.C."/>
            <person name="Klenk H.P."/>
            <person name="Chen F."/>
        </authorList>
    </citation>
    <scope>NUCLEOTIDE SEQUENCE [LARGE SCALE GENOMIC DNA]</scope>
    <source>
        <strain evidence="2">ATCC 33386 / NCTC 11300</strain>
    </source>
</reference>
<dbReference type="NCBIfam" id="TIGR00099">
    <property type="entry name" value="Cof-subfamily"/>
    <property type="match status" value="1"/>
</dbReference>
<dbReference type="Proteomes" id="UP000000845">
    <property type="component" value="Chromosome"/>
</dbReference>
<dbReference type="InterPro" id="IPR000150">
    <property type="entry name" value="Cof"/>
</dbReference>
<accession>D1AGQ4</accession>
<dbReference type="NCBIfam" id="TIGR01484">
    <property type="entry name" value="HAD-SF-IIB"/>
    <property type="match status" value="1"/>
</dbReference>
<dbReference type="EMBL" id="CP001739">
    <property type="protein sequence ID" value="ACZ10774.1"/>
    <property type="molecule type" value="Genomic_DNA"/>
</dbReference>
<dbReference type="Gene3D" id="3.30.1240.10">
    <property type="match status" value="1"/>
</dbReference>
<dbReference type="InterPro" id="IPR036412">
    <property type="entry name" value="HAD-like_sf"/>
</dbReference>
<dbReference type="GO" id="GO:0016791">
    <property type="term" value="F:phosphatase activity"/>
    <property type="evidence" value="ECO:0007669"/>
    <property type="project" value="UniProtKB-ARBA"/>
</dbReference>
<keyword evidence="2" id="KW-1185">Reference proteome</keyword>
<dbReference type="PANTHER" id="PTHR10000">
    <property type="entry name" value="PHOSPHOSERINE PHOSPHATASE"/>
    <property type="match status" value="1"/>
</dbReference>
<evidence type="ECO:0000313" key="2">
    <source>
        <dbReference type="Proteomes" id="UP000000845"/>
    </source>
</evidence>
<dbReference type="Gene3D" id="3.40.50.1000">
    <property type="entry name" value="HAD superfamily/HAD-like"/>
    <property type="match status" value="1"/>
</dbReference>
<reference evidence="2" key="1">
    <citation type="submission" date="2009-09" db="EMBL/GenBank/DDBJ databases">
        <title>The complete chromosome of Sebaldella termitidis ATCC 33386.</title>
        <authorList>
            <consortium name="US DOE Joint Genome Institute (JGI-PGF)"/>
            <person name="Lucas S."/>
            <person name="Copeland A."/>
            <person name="Lapidus A."/>
            <person name="Glavina del Rio T."/>
            <person name="Dalin E."/>
            <person name="Tice H."/>
            <person name="Bruce D."/>
            <person name="Goodwin L."/>
            <person name="Pitluck S."/>
            <person name="Kyrpides N."/>
            <person name="Mavromatis K."/>
            <person name="Ivanova N."/>
            <person name="Mikhailova N."/>
            <person name="Sims D."/>
            <person name="Meincke L."/>
            <person name="Brettin T."/>
            <person name="Detter J.C."/>
            <person name="Han C."/>
            <person name="Larimer F."/>
            <person name="Land M."/>
            <person name="Hauser L."/>
            <person name="Markowitz V."/>
            <person name="Cheng J.F."/>
            <person name="Hugenholtz P."/>
            <person name="Woyke T."/>
            <person name="Wu D."/>
            <person name="Eisen J.A."/>
        </authorList>
    </citation>
    <scope>NUCLEOTIDE SEQUENCE [LARGE SCALE GENOMIC DNA]</scope>
    <source>
        <strain evidence="2">ATCC 33386 / NCTC 11300</strain>
    </source>
</reference>
<dbReference type="SFLD" id="SFLDS00003">
    <property type="entry name" value="Haloacid_Dehalogenase"/>
    <property type="match status" value="1"/>
</dbReference>
<dbReference type="eggNOG" id="COG0561">
    <property type="taxonomic scope" value="Bacteria"/>
</dbReference>
<proteinExistence type="predicted"/>
<dbReference type="InterPro" id="IPR023214">
    <property type="entry name" value="HAD_sf"/>
</dbReference>
<sequence>MIKIFISDLDGTLIYKARNHVRPNQANEKALNELKNNNIKLAVATGRLEKSIYEVERNLKIPLYKISVNGAVVSDINNKLIHESFLKKSAVREIIKKLEKKYMKDIYFYVLVTDKSNNYFRPAAFVSRFVNFLYKKRFNTKYLTRGHLRLLLSDSEKVLKINIGTGKEKKYSLLEEMQKEFFESEIFITGSRSVEVGPENNSKGSAVIKLLEYLDISPDEAAYIGDSYNDLPGFKVCKYSFAMAHAEESIKEQAAFVVKSVAEATDKVMEINRKSE</sequence>
<gene>
    <name evidence="1" type="ordered locus">Sterm_3941</name>
</gene>
<dbReference type="PANTHER" id="PTHR10000:SF8">
    <property type="entry name" value="HAD SUPERFAMILY HYDROLASE-LIKE, TYPE 3"/>
    <property type="match status" value="1"/>
</dbReference>
<dbReference type="GO" id="GO:0000287">
    <property type="term" value="F:magnesium ion binding"/>
    <property type="evidence" value="ECO:0007669"/>
    <property type="project" value="TreeGrafter"/>
</dbReference>
<dbReference type="SFLD" id="SFLDG01140">
    <property type="entry name" value="C2.B:_Phosphomannomutase_and_P"/>
    <property type="match status" value="1"/>
</dbReference>
<dbReference type="STRING" id="526218.Sterm_3941"/>
<dbReference type="RefSeq" id="WP_012863349.1">
    <property type="nucleotide sequence ID" value="NC_013517.1"/>
</dbReference>